<dbReference type="InterPro" id="IPR047951">
    <property type="entry name" value="Transpos_ISL3"/>
</dbReference>
<sequence length="474" mass="51429">MESIERVTGLVMFRVQCRALPVRCPGCGMPSWRVHGRYIRRLADAPIGGDPVVIEVTVRRFRCLNARCPAVTFAEQIPGLTTPHARYTPLLRRTLTSVALTLAGRPGARLASALGVSVAKDTLLHLLRAVPEKPIGPVRVLGVDDFALLKGSSYATILVDLEARRPIDVLPGREAEPLAAWLRGHPEVEIICRDRAGAYADGARTGAPQTLQVADAFHLWKNLGKAVEETVGAHHTCIRAVFTPARAPVPAPAGTTPLVPADGTRDVCGHPRRLVARTQERYTAVQTLHAQGAAMAAIGRELRLDVGTVRRFVRAGSIDELLAKAVNRSSILDEHKPYLHRRWTDGCHDIPQLHREISALGYRGSIQTLQRYFRTVKPPGTAPPAPRPAPKPRRTARWIMTSPDHLTSDNAAELKEIRAAARTWTPPHSTCATSPPSCVTCAATSCRPGWTASRTTTCPRCTPSSTASGATRTP</sequence>
<evidence type="ECO:0000313" key="4">
    <source>
        <dbReference type="Proteomes" id="UP000218944"/>
    </source>
</evidence>
<comment type="caution">
    <text evidence="3">The sequence shown here is derived from an EMBL/GenBank/DDBJ whole genome shotgun (WGS) entry which is preliminary data.</text>
</comment>
<accession>A0A2A2DHQ2</accession>
<dbReference type="NCBIfam" id="NF033550">
    <property type="entry name" value="transpos_ISL3"/>
    <property type="match status" value="1"/>
</dbReference>
<dbReference type="PANTHER" id="PTHR33498:SF1">
    <property type="entry name" value="TRANSPOSASE FOR INSERTION SEQUENCE ELEMENT IS1557"/>
    <property type="match status" value="1"/>
</dbReference>
<proteinExistence type="predicted"/>
<dbReference type="InterPro" id="IPR002560">
    <property type="entry name" value="Transposase_DDE"/>
</dbReference>
<protein>
    <submittedName>
        <fullName evidence="3">Transposase</fullName>
    </submittedName>
</protein>
<dbReference type="AlphaFoldDB" id="A0A2A2DHQ2"/>
<reference evidence="3 4" key="1">
    <citation type="submission" date="2017-08" db="EMBL/GenBank/DDBJ databases">
        <title>Genome sequence of Streptomyces albireticuli NRRL B-1670.</title>
        <authorList>
            <person name="Graham D.E."/>
            <person name="Mahan K.M."/>
            <person name="Klingeman D.M."/>
            <person name="Hettich R.L."/>
            <person name="Parry R.J."/>
            <person name="Spain J.C."/>
        </authorList>
    </citation>
    <scope>NUCLEOTIDE SEQUENCE [LARGE SCALE GENOMIC DNA]</scope>
    <source>
        <strain evidence="3 4">NRRL B-1670</strain>
    </source>
</reference>
<dbReference type="Pfam" id="PF01610">
    <property type="entry name" value="DDE_Tnp_ISL3"/>
    <property type="match status" value="1"/>
</dbReference>
<dbReference type="EMBL" id="NSJV01000020">
    <property type="protein sequence ID" value="PAU50782.1"/>
    <property type="molecule type" value="Genomic_DNA"/>
</dbReference>
<dbReference type="Pfam" id="PF14690">
    <property type="entry name" value="Zn_ribbon_ISL3"/>
    <property type="match status" value="1"/>
</dbReference>
<keyword evidence="4" id="KW-1185">Reference proteome</keyword>
<feature type="domain" description="Transposase IS204/IS1001/IS1096/IS1165 DDE" evidence="1">
    <location>
        <begin position="141"/>
        <end position="239"/>
    </location>
</feature>
<evidence type="ECO:0000259" key="1">
    <source>
        <dbReference type="Pfam" id="PF01610"/>
    </source>
</evidence>
<evidence type="ECO:0000313" key="3">
    <source>
        <dbReference type="EMBL" id="PAU50782.1"/>
    </source>
</evidence>
<dbReference type="PANTHER" id="PTHR33498">
    <property type="entry name" value="TRANSPOSASE FOR INSERTION SEQUENCE ELEMENT IS1557"/>
    <property type="match status" value="1"/>
</dbReference>
<gene>
    <name evidence="3" type="ORF">CK936_00720</name>
</gene>
<dbReference type="InterPro" id="IPR029261">
    <property type="entry name" value="Transposase_Znf"/>
</dbReference>
<dbReference type="Proteomes" id="UP000218944">
    <property type="component" value="Unassembled WGS sequence"/>
</dbReference>
<organism evidence="3 4">
    <name type="scientific">Streptomyces albireticuli</name>
    <dbReference type="NCBI Taxonomy" id="1940"/>
    <lineage>
        <taxon>Bacteria</taxon>
        <taxon>Bacillati</taxon>
        <taxon>Actinomycetota</taxon>
        <taxon>Actinomycetes</taxon>
        <taxon>Kitasatosporales</taxon>
        <taxon>Streptomycetaceae</taxon>
        <taxon>Streptomyces</taxon>
    </lineage>
</organism>
<name>A0A2A2DHQ2_9ACTN</name>
<evidence type="ECO:0000259" key="2">
    <source>
        <dbReference type="Pfam" id="PF14690"/>
    </source>
</evidence>
<feature type="domain" description="Transposase IS204/IS1001/IS1096/IS1165 zinc-finger" evidence="2">
    <location>
        <begin position="21"/>
        <end position="64"/>
    </location>
</feature>